<feature type="chain" id="PRO_5046890486" description="WD-like domain-containing protein" evidence="1">
    <location>
        <begin position="20"/>
        <end position="164"/>
    </location>
</feature>
<evidence type="ECO:0000313" key="3">
    <source>
        <dbReference type="EMBL" id="CAK7899944.1"/>
    </source>
</evidence>
<feature type="signal peptide" evidence="1">
    <location>
        <begin position="1"/>
        <end position="19"/>
    </location>
</feature>
<dbReference type="Proteomes" id="UP001497600">
    <property type="component" value="Chromosome C"/>
</dbReference>
<name>A0ABP0EAP5_9ASCO</name>
<evidence type="ECO:0000256" key="1">
    <source>
        <dbReference type="SAM" id="SignalP"/>
    </source>
</evidence>
<reference evidence="3 4" key="1">
    <citation type="submission" date="2024-01" db="EMBL/GenBank/DDBJ databases">
        <authorList>
            <consortium name="Genoscope - CEA"/>
            <person name="William W."/>
        </authorList>
    </citation>
    <scope>NUCLEOTIDE SEQUENCE [LARGE SCALE GENOMIC DNA]</scope>
    <source>
        <strain evidence="3 4">29B2s-10</strain>
    </source>
</reference>
<dbReference type="Pfam" id="PF20493">
    <property type="entry name" value="WD-like_fungi"/>
    <property type="match status" value="1"/>
</dbReference>
<protein>
    <recommendedName>
        <fullName evidence="2">WD-like domain-containing protein</fullName>
    </recommendedName>
</protein>
<feature type="domain" description="WD-like" evidence="2">
    <location>
        <begin position="63"/>
        <end position="155"/>
    </location>
</feature>
<organism evidence="3 4">
    <name type="scientific">[Candida] anglica</name>
    <dbReference type="NCBI Taxonomy" id="148631"/>
    <lineage>
        <taxon>Eukaryota</taxon>
        <taxon>Fungi</taxon>
        <taxon>Dikarya</taxon>
        <taxon>Ascomycota</taxon>
        <taxon>Saccharomycotina</taxon>
        <taxon>Pichiomycetes</taxon>
        <taxon>Debaryomycetaceae</taxon>
        <taxon>Kurtzmaniella</taxon>
    </lineage>
</organism>
<keyword evidence="1" id="KW-0732">Signal</keyword>
<sequence length="164" mass="17689">MRVLFILFTLLLQTVICESYADSLRNIVTSKTSPVDNSEGVVTFKSSSFGLADYGISGEDVEVHSFTSYNYLNLLSTLASTASEQGHHGDVVYLYYKFIFGGQPELTSTASGSVLVSSMALDLIVPSSDRNAALKTVELLGNSTSIDEIVTLYSSTLPGVFFTN</sequence>
<gene>
    <name evidence="3" type="ORF">CAAN4_C05006</name>
</gene>
<keyword evidence="4" id="KW-1185">Reference proteome</keyword>
<accession>A0ABP0EAP5</accession>
<dbReference type="InterPro" id="IPR046925">
    <property type="entry name" value="WD-like_fungi"/>
</dbReference>
<evidence type="ECO:0000259" key="2">
    <source>
        <dbReference type="Pfam" id="PF20493"/>
    </source>
</evidence>
<proteinExistence type="predicted"/>
<dbReference type="EMBL" id="OZ004255">
    <property type="protein sequence ID" value="CAK7899944.1"/>
    <property type="molecule type" value="Genomic_DNA"/>
</dbReference>
<evidence type="ECO:0000313" key="4">
    <source>
        <dbReference type="Proteomes" id="UP001497600"/>
    </source>
</evidence>